<evidence type="ECO:0000313" key="2">
    <source>
        <dbReference type="Proteomes" id="UP000297948"/>
    </source>
</evidence>
<dbReference type="Pfam" id="PF02945">
    <property type="entry name" value="Endonuclease_7"/>
    <property type="match status" value="1"/>
</dbReference>
<sequence>MPQHERLGGRPCSHARYRLSCADFDELMHQAEHRCQLCQRTAAETRHGHLVVDHDFRVGNWAVRGVLCSTCNGKIERADLEDPACAAYLGDPWYRRMLATRGLDQELAEPPLGATVCAGRRMWHRTERGWSALDRYRGSSMTWTQIYHRYGPHNITITA</sequence>
<evidence type="ECO:0000313" key="1">
    <source>
        <dbReference type="EMBL" id="TGB11623.1"/>
    </source>
</evidence>
<dbReference type="SUPFAM" id="SSF54060">
    <property type="entry name" value="His-Me finger endonucleases"/>
    <property type="match status" value="1"/>
</dbReference>
<protein>
    <recommendedName>
        <fullName evidence="3">Recombination endonuclease VII</fullName>
    </recommendedName>
</protein>
<evidence type="ECO:0008006" key="3">
    <source>
        <dbReference type="Google" id="ProtNLM"/>
    </source>
</evidence>
<dbReference type="InterPro" id="IPR038563">
    <property type="entry name" value="Endonuclease_7_sf"/>
</dbReference>
<dbReference type="OrthoDB" id="4233313at2"/>
<name>A0A4Z0HAK8_9ACTN</name>
<keyword evidence="2" id="KW-1185">Reference proteome</keyword>
<dbReference type="EMBL" id="SRID01000083">
    <property type="protein sequence ID" value="TGB11623.1"/>
    <property type="molecule type" value="Genomic_DNA"/>
</dbReference>
<gene>
    <name evidence="1" type="ORF">E4099_11780</name>
</gene>
<reference evidence="1 2" key="1">
    <citation type="submission" date="2019-03" db="EMBL/GenBank/DDBJ databases">
        <authorList>
            <person name="Gonzalez-Pimentel J.L."/>
        </authorList>
    </citation>
    <scope>NUCLEOTIDE SEQUENCE [LARGE SCALE GENOMIC DNA]</scope>
    <source>
        <strain evidence="1 2">JCM 31289</strain>
    </source>
</reference>
<comment type="caution">
    <text evidence="1">The sequence shown here is derived from an EMBL/GenBank/DDBJ whole genome shotgun (WGS) entry which is preliminary data.</text>
</comment>
<dbReference type="Gene3D" id="3.40.1800.10">
    <property type="entry name" value="His-Me finger endonucleases"/>
    <property type="match status" value="1"/>
</dbReference>
<accession>A0A4Z0HAK8</accession>
<dbReference type="Proteomes" id="UP000297948">
    <property type="component" value="Unassembled WGS sequence"/>
</dbReference>
<dbReference type="AlphaFoldDB" id="A0A4Z0HAK8"/>
<dbReference type="InterPro" id="IPR044925">
    <property type="entry name" value="His-Me_finger_sf"/>
</dbReference>
<proteinExistence type="predicted"/>
<organism evidence="1 2">
    <name type="scientific">Streptomyces palmae</name>
    <dbReference type="NCBI Taxonomy" id="1701085"/>
    <lineage>
        <taxon>Bacteria</taxon>
        <taxon>Bacillati</taxon>
        <taxon>Actinomycetota</taxon>
        <taxon>Actinomycetes</taxon>
        <taxon>Kitasatosporales</taxon>
        <taxon>Streptomycetaceae</taxon>
        <taxon>Streptomyces</taxon>
    </lineage>
</organism>
<dbReference type="InterPro" id="IPR004211">
    <property type="entry name" value="Endonuclease_7"/>
</dbReference>
<dbReference type="RefSeq" id="WP_135338954.1">
    <property type="nucleotide sequence ID" value="NZ_JBHLTX010000058.1"/>
</dbReference>